<keyword evidence="11" id="KW-1185">Reference proteome</keyword>
<evidence type="ECO:0000256" key="2">
    <source>
        <dbReference type="ARBA" id="ARBA00022512"/>
    </source>
</evidence>
<dbReference type="HOGENOM" id="CLU_039662_0_0_1"/>
<evidence type="ECO:0000259" key="9">
    <source>
        <dbReference type="Pfam" id="PF22799"/>
    </source>
</evidence>
<proteinExistence type="inferred from homology"/>
<accession>C4R7G9</accession>
<dbReference type="InterPro" id="IPR054508">
    <property type="entry name" value="PIR1-like_C"/>
</dbReference>
<feature type="chain" id="PRO_5009950936" evidence="8">
    <location>
        <begin position="20"/>
        <end position="323"/>
    </location>
</feature>
<dbReference type="Proteomes" id="UP000000314">
    <property type="component" value="Chromosome 4"/>
</dbReference>
<evidence type="ECO:0000256" key="3">
    <source>
        <dbReference type="ARBA" id="ARBA00022525"/>
    </source>
</evidence>
<keyword evidence="3" id="KW-0964">Secreted</keyword>
<dbReference type="Pfam" id="PF22799">
    <property type="entry name" value="PIR1-like_C"/>
    <property type="match status" value="1"/>
</dbReference>
<dbReference type="PANTHER" id="PTHR47254">
    <property type="entry name" value="CELL WALL MANNOPROTEIN CIS3-RELATED"/>
    <property type="match status" value="1"/>
</dbReference>
<feature type="region of interest" description="Disordered" evidence="7">
    <location>
        <begin position="125"/>
        <end position="161"/>
    </location>
</feature>
<dbReference type="Pfam" id="PF00399">
    <property type="entry name" value="PIR"/>
    <property type="match status" value="4"/>
</dbReference>
<evidence type="ECO:0000256" key="7">
    <source>
        <dbReference type="SAM" id="MobiDB-lite"/>
    </source>
</evidence>
<feature type="compositionally biased region" description="Low complexity" evidence="7">
    <location>
        <begin position="125"/>
        <end position="135"/>
    </location>
</feature>
<dbReference type="FunCoup" id="C4R7G9">
    <property type="interactions" value="39"/>
</dbReference>
<dbReference type="PANTHER" id="PTHR47254:SF1">
    <property type="entry name" value="CELL WALL MANNOPROTEIN CIS3-RELATED"/>
    <property type="match status" value="1"/>
</dbReference>
<evidence type="ECO:0000313" key="10">
    <source>
        <dbReference type="EMBL" id="CAY71544.1"/>
    </source>
</evidence>
<sequence length="323" mass="33566">MKLAALSTIALTILPVALAGYAPPDDWSTLTAKGVYPGAFSSYSNTFGIIVEPLTSSVILTPATTTHVVSQIDDGQIQHTNTAYVGTAHQVVSQIGDGQIQATASAVPLPTELASQIADGQIQATTPAGAPATPASQIQDGQVQATSSADAHPTAHSQAEDIGAHSLSSTGLIPGTLTTVLTSTGSDTTLTLVTVETEVVTYTPEVTVTVNRNAAKVKRDNIESACLTPQALGLTLKDSVLLDLQGRVGSIVANRQFQFDGPPPQAGTIYAVGWSITPNGYLALGDSEVFYQCLSGSFYNLYDQHIAEQCEAVHLKAVDLISC</sequence>
<reference evidence="10 11" key="1">
    <citation type="journal article" date="2009" name="Nat. Biotechnol.">
        <title>Genome sequence of the recombinant protein production host Pichia pastoris.</title>
        <authorList>
            <person name="De Schutter K."/>
            <person name="Lin Y.C."/>
            <person name="Tiels P."/>
            <person name="Van Hecke A."/>
            <person name="Glinka S."/>
            <person name="Weber-Lehmann J."/>
            <person name="Rouze P."/>
            <person name="Van de Peer Y."/>
            <person name="Callewaert N."/>
        </authorList>
    </citation>
    <scope>NUCLEOTIDE SEQUENCE [LARGE SCALE GENOMIC DNA]</scope>
    <source>
        <strain evidence="11">GS115 / ATCC 20864</strain>
    </source>
</reference>
<protein>
    <submittedName>
        <fullName evidence="10">O-glycosylated protein required for cell wall stability</fullName>
    </submittedName>
</protein>
<feature type="signal peptide" evidence="8">
    <location>
        <begin position="1"/>
        <end position="19"/>
    </location>
</feature>
<dbReference type="EMBL" id="FN392322">
    <property type="protein sequence ID" value="CAY71544.1"/>
    <property type="molecule type" value="Genomic_DNA"/>
</dbReference>
<dbReference type="InterPro" id="IPR000420">
    <property type="entry name" value="Yeast_PIR_rpt"/>
</dbReference>
<feature type="compositionally biased region" description="Polar residues" evidence="7">
    <location>
        <begin position="136"/>
        <end position="149"/>
    </location>
</feature>
<dbReference type="InParanoid" id="C4R7G9"/>
<evidence type="ECO:0000256" key="6">
    <source>
        <dbReference type="ARBA" id="ARBA00038219"/>
    </source>
</evidence>
<evidence type="ECO:0000313" key="11">
    <source>
        <dbReference type="Proteomes" id="UP000000314"/>
    </source>
</evidence>
<evidence type="ECO:0000256" key="1">
    <source>
        <dbReference type="ARBA" id="ARBA00004191"/>
    </source>
</evidence>
<dbReference type="GeneID" id="8200747"/>
<comment type="similarity">
    <text evidence="6">Belongs to the PIR protein family.</text>
</comment>
<keyword evidence="4 8" id="KW-0732">Signal</keyword>
<dbReference type="GO" id="GO:0005199">
    <property type="term" value="F:structural constituent of cell wall"/>
    <property type="evidence" value="ECO:0007669"/>
    <property type="project" value="InterPro"/>
</dbReference>
<keyword evidence="2" id="KW-0134">Cell wall</keyword>
<dbReference type="AlphaFoldDB" id="C4R7G9"/>
<keyword evidence="5" id="KW-0677">Repeat</keyword>
<gene>
    <name evidence="10" type="ordered locus">PAS_chr4_0305</name>
</gene>
<dbReference type="PROSITE" id="PS50256">
    <property type="entry name" value="PIR_REPEAT_2"/>
    <property type="match status" value="4"/>
</dbReference>
<dbReference type="KEGG" id="ppa:PAS_chr4_0305"/>
<organism evidence="10 11">
    <name type="scientific">Komagataella phaffii (strain GS115 / ATCC 20864)</name>
    <name type="common">Yeast</name>
    <name type="synonym">Pichia pastoris</name>
    <dbReference type="NCBI Taxonomy" id="644223"/>
    <lineage>
        <taxon>Eukaryota</taxon>
        <taxon>Fungi</taxon>
        <taxon>Dikarya</taxon>
        <taxon>Ascomycota</taxon>
        <taxon>Saccharomycotina</taxon>
        <taxon>Pichiomycetes</taxon>
        <taxon>Pichiales</taxon>
        <taxon>Pichiaceae</taxon>
        <taxon>Komagataella</taxon>
    </lineage>
</organism>
<evidence type="ECO:0000256" key="8">
    <source>
        <dbReference type="SAM" id="SignalP"/>
    </source>
</evidence>
<dbReference type="OrthoDB" id="3980391at2759"/>
<dbReference type="GO" id="GO:0009277">
    <property type="term" value="C:fungal-type cell wall"/>
    <property type="evidence" value="ECO:0007669"/>
    <property type="project" value="TreeGrafter"/>
</dbReference>
<feature type="domain" description="Cell wall mannoprotein PIR1-like C-terminal" evidence="9">
    <location>
        <begin position="240"/>
        <end position="313"/>
    </location>
</feature>
<dbReference type="eggNOG" id="ENOG502RKR1">
    <property type="taxonomic scope" value="Eukaryota"/>
</dbReference>
<dbReference type="InterPro" id="IPR051153">
    <property type="entry name" value="Yeast_CWMannoprotein_PIR"/>
</dbReference>
<dbReference type="OMA" id="AYHPSEP"/>
<evidence type="ECO:0000256" key="5">
    <source>
        <dbReference type="ARBA" id="ARBA00022737"/>
    </source>
</evidence>
<evidence type="ECO:0000256" key="4">
    <source>
        <dbReference type="ARBA" id="ARBA00022729"/>
    </source>
</evidence>
<dbReference type="RefSeq" id="XP_002493723.1">
    <property type="nucleotide sequence ID" value="XM_002493678.1"/>
</dbReference>
<comment type="subcellular location">
    <subcellularLocation>
        <location evidence="1">Secreted</location>
        <location evidence="1">Cell wall</location>
    </subcellularLocation>
</comment>
<name>C4R7G9_KOMPG</name>
<dbReference type="GO" id="GO:0031505">
    <property type="term" value="P:fungal-type cell wall organization"/>
    <property type="evidence" value="ECO:0007669"/>
    <property type="project" value="UniProtKB-ARBA"/>
</dbReference>